<gene>
    <name evidence="1" type="ORF">HMPREF0022_00597</name>
</gene>
<sequence>MFSYLSLCFVVIVTFVDFSNKIKRTTQNLSKFNFSYIFEIN</sequence>
<protein>
    <submittedName>
        <fullName evidence="1">Uncharacterized protein</fullName>
    </submittedName>
</protein>
<evidence type="ECO:0000313" key="1">
    <source>
        <dbReference type="EMBL" id="EGJ69422.1"/>
    </source>
</evidence>
<name>A0A828SSK0_ACIBA</name>
<dbReference type="AlphaFoldDB" id="A0A828SSK0"/>
<comment type="caution">
    <text evidence="1">The sequence shown here is derived from an EMBL/GenBank/DDBJ whole genome shotgun (WGS) entry which is preliminary data.</text>
</comment>
<dbReference type="Proteomes" id="UP000003204">
    <property type="component" value="Unassembled WGS sequence"/>
</dbReference>
<evidence type="ECO:0000313" key="2">
    <source>
        <dbReference type="Proteomes" id="UP000003204"/>
    </source>
</evidence>
<accession>A0A828SSK0</accession>
<organism evidence="1 2">
    <name type="scientific">Acinetobacter baumannii 6014059</name>
    <dbReference type="NCBI Taxonomy" id="525242"/>
    <lineage>
        <taxon>Bacteria</taxon>
        <taxon>Pseudomonadati</taxon>
        <taxon>Pseudomonadota</taxon>
        <taxon>Gammaproteobacteria</taxon>
        <taxon>Moraxellales</taxon>
        <taxon>Moraxellaceae</taxon>
        <taxon>Acinetobacter</taxon>
        <taxon>Acinetobacter calcoaceticus/baumannii complex</taxon>
    </lineage>
</organism>
<proteinExistence type="predicted"/>
<dbReference type="EMBL" id="ACYS02000017">
    <property type="protein sequence ID" value="EGJ69422.1"/>
    <property type="molecule type" value="Genomic_DNA"/>
</dbReference>
<reference evidence="1 2" key="1">
    <citation type="submission" date="2011-04" db="EMBL/GenBank/DDBJ databases">
        <authorList>
            <person name="Weinstock G."/>
            <person name="Sodergren E."/>
            <person name="Clifton S."/>
            <person name="Fulton L."/>
            <person name="Fulton B."/>
            <person name="Courtney L."/>
            <person name="Fronick C."/>
            <person name="Harrison M."/>
            <person name="Strong C."/>
            <person name="Farmer C."/>
            <person name="Delahaunty K."/>
            <person name="Markovic C."/>
            <person name="Hall O."/>
            <person name="Minx P."/>
            <person name="Tomlinson C."/>
            <person name="Mitreva M."/>
            <person name="Hou S."/>
            <person name="Chen J."/>
            <person name="Wollam A."/>
            <person name="Pepin K.H."/>
            <person name="Johnson M."/>
            <person name="Bhonagiri V."/>
            <person name="Zhang X."/>
            <person name="Suruliraj S."/>
            <person name="Warren W."/>
            <person name="Chinwalla A."/>
            <person name="Mardis E.R."/>
            <person name="Wilson R.K."/>
        </authorList>
    </citation>
    <scope>NUCLEOTIDE SEQUENCE [LARGE SCALE GENOMIC DNA]</scope>
    <source>
        <strain evidence="1 2">6014059</strain>
    </source>
</reference>